<dbReference type="Proteomes" id="UP000053989">
    <property type="component" value="Unassembled WGS sequence"/>
</dbReference>
<evidence type="ECO:0000256" key="1">
    <source>
        <dbReference type="ARBA" id="ARBA00022468"/>
    </source>
</evidence>
<dbReference type="SMART" id="SM00105">
    <property type="entry name" value="ArfGap"/>
    <property type="match status" value="1"/>
</dbReference>
<reference evidence="8 9" key="1">
    <citation type="submission" date="2014-04" db="EMBL/GenBank/DDBJ databases">
        <authorList>
            <consortium name="DOE Joint Genome Institute"/>
            <person name="Kuo A."/>
            <person name="Kohler A."/>
            <person name="Nagy L.G."/>
            <person name="Floudas D."/>
            <person name="Copeland A."/>
            <person name="Barry K.W."/>
            <person name="Cichocki N."/>
            <person name="Veneault-Fourrey C."/>
            <person name="LaButti K."/>
            <person name="Lindquist E.A."/>
            <person name="Lipzen A."/>
            <person name="Lundell T."/>
            <person name="Morin E."/>
            <person name="Murat C."/>
            <person name="Sun H."/>
            <person name="Tunlid A."/>
            <person name="Henrissat B."/>
            <person name="Grigoriev I.V."/>
            <person name="Hibbett D.S."/>
            <person name="Martin F."/>
            <person name="Nordberg H.P."/>
            <person name="Cantor M.N."/>
            <person name="Hua S.X."/>
        </authorList>
    </citation>
    <scope>NUCLEOTIDE SEQUENCE [LARGE SCALE GENOMIC DNA]</scope>
    <source>
        <strain evidence="8 9">Foug A</strain>
    </source>
</reference>
<dbReference type="InterPro" id="IPR001164">
    <property type="entry name" value="ArfGAP_dom"/>
</dbReference>
<organism evidence="8 9">
    <name type="scientific">Scleroderma citrinum Foug A</name>
    <dbReference type="NCBI Taxonomy" id="1036808"/>
    <lineage>
        <taxon>Eukaryota</taxon>
        <taxon>Fungi</taxon>
        <taxon>Dikarya</taxon>
        <taxon>Basidiomycota</taxon>
        <taxon>Agaricomycotina</taxon>
        <taxon>Agaricomycetes</taxon>
        <taxon>Agaricomycetidae</taxon>
        <taxon>Boletales</taxon>
        <taxon>Sclerodermatineae</taxon>
        <taxon>Sclerodermataceae</taxon>
        <taxon>Scleroderma</taxon>
    </lineage>
</organism>
<evidence type="ECO:0000256" key="6">
    <source>
        <dbReference type="SAM" id="MobiDB-lite"/>
    </source>
</evidence>
<dbReference type="SUPFAM" id="SSF57863">
    <property type="entry name" value="ArfGap/RecO-like zinc finger"/>
    <property type="match status" value="1"/>
</dbReference>
<gene>
    <name evidence="8" type="ORF">SCLCIDRAFT_15206</name>
</gene>
<dbReference type="PRINTS" id="PR00405">
    <property type="entry name" value="REVINTRACTNG"/>
</dbReference>
<dbReference type="EMBL" id="KN822027">
    <property type="protein sequence ID" value="KIM64665.1"/>
    <property type="molecule type" value="Genomic_DNA"/>
</dbReference>
<feature type="region of interest" description="Disordered" evidence="6">
    <location>
        <begin position="88"/>
        <end position="111"/>
    </location>
</feature>
<dbReference type="GO" id="GO:0005096">
    <property type="term" value="F:GTPase activator activity"/>
    <property type="evidence" value="ECO:0007669"/>
    <property type="project" value="UniProtKB-KW"/>
</dbReference>
<dbReference type="HOGENOM" id="CLU_027009_1_0_1"/>
<dbReference type="InterPro" id="IPR037278">
    <property type="entry name" value="ARFGAP/RecO"/>
</dbReference>
<evidence type="ECO:0000256" key="2">
    <source>
        <dbReference type="ARBA" id="ARBA00022723"/>
    </source>
</evidence>
<dbReference type="GO" id="GO:0008270">
    <property type="term" value="F:zinc ion binding"/>
    <property type="evidence" value="ECO:0007669"/>
    <property type="project" value="UniProtKB-KW"/>
</dbReference>
<dbReference type="CDD" id="cd08204">
    <property type="entry name" value="ArfGap"/>
    <property type="match status" value="1"/>
</dbReference>
<feature type="compositionally biased region" description="Low complexity" evidence="6">
    <location>
        <begin position="192"/>
        <end position="211"/>
    </location>
</feature>
<protein>
    <recommendedName>
        <fullName evidence="7">Arf-GAP domain-containing protein</fullName>
    </recommendedName>
</protein>
<evidence type="ECO:0000256" key="4">
    <source>
        <dbReference type="ARBA" id="ARBA00022833"/>
    </source>
</evidence>
<feature type="compositionally biased region" description="Polar residues" evidence="6">
    <location>
        <begin position="156"/>
        <end position="170"/>
    </location>
</feature>
<accession>A0A0C3DVS3</accession>
<keyword evidence="3 5" id="KW-0863">Zinc-finger</keyword>
<evidence type="ECO:0000313" key="8">
    <source>
        <dbReference type="EMBL" id="KIM64665.1"/>
    </source>
</evidence>
<dbReference type="AlphaFoldDB" id="A0A0C3DVS3"/>
<keyword evidence="9" id="KW-1185">Reference proteome</keyword>
<feature type="domain" description="Arf-GAP" evidence="7">
    <location>
        <begin position="13"/>
        <end position="136"/>
    </location>
</feature>
<dbReference type="FunFam" id="1.10.220.150:FF:000009">
    <property type="entry name" value="stromal membrane-associated protein 1 isoform X1"/>
    <property type="match status" value="1"/>
</dbReference>
<evidence type="ECO:0000259" key="7">
    <source>
        <dbReference type="PROSITE" id="PS50115"/>
    </source>
</evidence>
<dbReference type="OrthoDB" id="10266696at2759"/>
<dbReference type="Pfam" id="PF01412">
    <property type="entry name" value="ArfGap"/>
    <property type="match status" value="1"/>
</dbReference>
<dbReference type="FunCoup" id="A0A0C3DVS3">
    <property type="interactions" value="298"/>
</dbReference>
<proteinExistence type="predicted"/>
<feature type="region of interest" description="Disordered" evidence="6">
    <location>
        <begin position="132"/>
        <end position="218"/>
    </location>
</feature>
<dbReference type="PROSITE" id="PS50115">
    <property type="entry name" value="ARFGAP"/>
    <property type="match status" value="1"/>
</dbReference>
<dbReference type="PANTHER" id="PTHR45705:SF1">
    <property type="entry name" value="FI20236P1"/>
    <property type="match status" value="1"/>
</dbReference>
<dbReference type="GO" id="GO:0005737">
    <property type="term" value="C:cytoplasm"/>
    <property type="evidence" value="ECO:0007669"/>
    <property type="project" value="TreeGrafter"/>
</dbReference>
<dbReference type="PANTHER" id="PTHR45705">
    <property type="entry name" value="FI20236P1"/>
    <property type="match status" value="1"/>
</dbReference>
<dbReference type="InterPro" id="IPR051718">
    <property type="entry name" value="ARF_GTPase-activating"/>
</dbReference>
<dbReference type="STRING" id="1036808.A0A0C3DVS3"/>
<dbReference type="Gene3D" id="1.10.220.150">
    <property type="entry name" value="Arf GTPase activating protein"/>
    <property type="match status" value="1"/>
</dbReference>
<name>A0A0C3DVS3_9AGAM</name>
<dbReference type="InterPro" id="IPR038508">
    <property type="entry name" value="ArfGAP_dom_sf"/>
</dbReference>
<keyword evidence="4" id="KW-0862">Zinc</keyword>
<reference evidence="9" key="2">
    <citation type="submission" date="2015-01" db="EMBL/GenBank/DDBJ databases">
        <title>Evolutionary Origins and Diversification of the Mycorrhizal Mutualists.</title>
        <authorList>
            <consortium name="DOE Joint Genome Institute"/>
            <consortium name="Mycorrhizal Genomics Consortium"/>
            <person name="Kohler A."/>
            <person name="Kuo A."/>
            <person name="Nagy L.G."/>
            <person name="Floudas D."/>
            <person name="Copeland A."/>
            <person name="Barry K.W."/>
            <person name="Cichocki N."/>
            <person name="Veneault-Fourrey C."/>
            <person name="LaButti K."/>
            <person name="Lindquist E.A."/>
            <person name="Lipzen A."/>
            <person name="Lundell T."/>
            <person name="Morin E."/>
            <person name="Murat C."/>
            <person name="Riley R."/>
            <person name="Ohm R."/>
            <person name="Sun H."/>
            <person name="Tunlid A."/>
            <person name="Henrissat B."/>
            <person name="Grigoriev I.V."/>
            <person name="Hibbett D.S."/>
            <person name="Martin F."/>
        </authorList>
    </citation>
    <scope>NUCLEOTIDE SEQUENCE [LARGE SCALE GENOMIC DNA]</scope>
    <source>
        <strain evidence="9">Foug A</strain>
    </source>
</reference>
<evidence type="ECO:0000313" key="9">
    <source>
        <dbReference type="Proteomes" id="UP000053989"/>
    </source>
</evidence>
<evidence type="ECO:0000256" key="3">
    <source>
        <dbReference type="ARBA" id="ARBA00022771"/>
    </source>
</evidence>
<dbReference type="InParanoid" id="A0A0C3DVS3"/>
<sequence>MSSINKIATERNHRALTEIAMKPGNDVCADCKARMPRWASFNLGIFICMNCASIHRKIGTHVTKVKSLSLDEWTKDQIEFMRQNGNVKSNQLYNPDETRHPPPTNMVDSERDSDLERFIRAKYEFKRFMKKSSHQAMVSPPPRTASMSNAFRPKSTPVSRDSTTIERTTSPVPPPPPEKTPQNMPGGLRGAYPVSSLSPTSSSRYVSPPTRVASQPLPFSSQNVNVTGTLAESSKGGVWDELISLQGPTQNSSLPLQFQPYTPSAPVAPLPSSVAPLTMSFTGIPSSSQTQLTQQSFPTLNPLANMNMTGMAATTGNPFGTTTSMSNISPLSTPSINLTAASANTNPFTQQMTNTGLLTPSFLPTSPMSTFPTGAAFPSSMGSFSSPVGASGIATPAQGLSPFRSYTLPSVVPNPTGVFSPQPQLSSPSIAAVPGTISAPHTPSPFSTPFVAGGTLPSQQQPYTASPQATFGTTPFLQQQAQYQSPVQLQPQQQQMFGQNGQFGGWQGQGF</sequence>
<keyword evidence="2" id="KW-0479">Metal-binding</keyword>
<keyword evidence="1" id="KW-0343">GTPase activation</keyword>
<evidence type="ECO:0000256" key="5">
    <source>
        <dbReference type="PROSITE-ProRule" id="PRU00288"/>
    </source>
</evidence>